<evidence type="ECO:0008006" key="3">
    <source>
        <dbReference type="Google" id="ProtNLM"/>
    </source>
</evidence>
<name>A0A096BGL8_9FIRM</name>
<proteinExistence type="predicted"/>
<dbReference type="AlphaFoldDB" id="A0A096BGL8"/>
<reference evidence="1 2" key="1">
    <citation type="submission" date="2013-12" db="EMBL/GenBank/DDBJ databases">
        <title>Draft genome sequence of Caloranaerobacter sp. H53214.</title>
        <authorList>
            <person name="Jiang L.J."/>
            <person name="Shao Z.Z."/>
            <person name="Long M.N."/>
        </authorList>
    </citation>
    <scope>NUCLEOTIDE SEQUENCE [LARGE SCALE GENOMIC DNA]</scope>
    <source>
        <strain evidence="1 2">H53214</strain>
    </source>
</reference>
<dbReference type="STRING" id="1156417.Y919_09220"/>
<dbReference type="Proteomes" id="UP000029622">
    <property type="component" value="Unassembled WGS sequence"/>
</dbReference>
<comment type="caution">
    <text evidence="1">The sequence shown here is derived from an EMBL/GenBank/DDBJ whole genome shotgun (WGS) entry which is preliminary data.</text>
</comment>
<dbReference type="PROSITE" id="PS51257">
    <property type="entry name" value="PROKAR_LIPOPROTEIN"/>
    <property type="match status" value="1"/>
</dbReference>
<evidence type="ECO:0000313" key="1">
    <source>
        <dbReference type="EMBL" id="KGG79903.1"/>
    </source>
</evidence>
<dbReference type="EMBL" id="AZTB01000050">
    <property type="protein sequence ID" value="KGG79903.1"/>
    <property type="molecule type" value="Genomic_DNA"/>
</dbReference>
<evidence type="ECO:0000313" key="2">
    <source>
        <dbReference type="Proteomes" id="UP000029622"/>
    </source>
</evidence>
<accession>A0A096BGL8</accession>
<protein>
    <recommendedName>
        <fullName evidence="3">Lipoprotein</fullName>
    </recommendedName>
</protein>
<gene>
    <name evidence="1" type="ORF">Y919_09220</name>
</gene>
<sequence>MYLERTIMKIKLFIIVMSLFIVSGCTMNDDRKVNSVQKSDKNLLTIEEIKKEYDASNSEIVNITKFKRNDTDYILIESQEPTLSNRFELINLKTGDRDILPSEDCFIESYEVINENYIVLLANGKHSESALRTAPFEIHCIRSTENVNCNYDFIARHKDINFPIDKKVFLGSKVNEIIAEIETTLNGIQIMFKPQKGFEPMFYADFIDIPNTEINYNEEKNQLIICFEDTKIDSNLYKHKSENIKENYYFESIEFYEKYDNSYIRINLKKPSKFFNVKTFNLYDSKYPCIEIRFKSNEEEI</sequence>
<organism evidence="1 2">
    <name type="scientific">Caloranaerobacter azorensis H53214</name>
    <dbReference type="NCBI Taxonomy" id="1156417"/>
    <lineage>
        <taxon>Bacteria</taxon>
        <taxon>Bacillati</taxon>
        <taxon>Bacillota</taxon>
        <taxon>Tissierellia</taxon>
        <taxon>Tissierellales</taxon>
        <taxon>Thermohalobacteraceae</taxon>
        <taxon>Caloranaerobacter</taxon>
    </lineage>
</organism>